<name>A0A1I3MPV0_9PSEU</name>
<proteinExistence type="predicted"/>
<evidence type="ECO:0000313" key="2">
    <source>
        <dbReference type="Proteomes" id="UP000199025"/>
    </source>
</evidence>
<dbReference type="InterPro" id="IPR011009">
    <property type="entry name" value="Kinase-like_dom_sf"/>
</dbReference>
<dbReference type="Proteomes" id="UP000199025">
    <property type="component" value="Unassembled WGS sequence"/>
</dbReference>
<keyword evidence="2" id="KW-1185">Reference proteome</keyword>
<dbReference type="GO" id="GO:0016301">
    <property type="term" value="F:kinase activity"/>
    <property type="evidence" value="ECO:0007669"/>
    <property type="project" value="UniProtKB-KW"/>
</dbReference>
<dbReference type="STRING" id="115433.SAMN05421835_102422"/>
<dbReference type="SUPFAM" id="SSF56112">
    <property type="entry name" value="Protein kinase-like (PK-like)"/>
    <property type="match status" value="1"/>
</dbReference>
<dbReference type="AlphaFoldDB" id="A0A1I3MPV0"/>
<dbReference type="GO" id="GO:0019748">
    <property type="term" value="P:secondary metabolic process"/>
    <property type="evidence" value="ECO:0007669"/>
    <property type="project" value="InterPro"/>
</dbReference>
<sequence>MPAVLATDAEAGATVLEEILPGTEAEDLPAATLPPLWGKLLAALHAASPPVGWPWHLRGRCEEAFDRIGPRLSDPANAAGISEPDWQRAIRRCETLLDTQAANVLLHGNLHLGNVLDAGPARGLVAIDPKACVGDPCFDAVDYAVAGAGHEGVEARCQRPAAACGLDGGRLFAWSRVVAPMAAIAHLTYGGPEPVIDELLALSR</sequence>
<protein>
    <submittedName>
        <fullName evidence="1">Streptomycin 6-kinase</fullName>
    </submittedName>
</protein>
<keyword evidence="1" id="KW-0418">Kinase</keyword>
<keyword evidence="1" id="KW-0808">Transferase</keyword>
<dbReference type="Pfam" id="PF04655">
    <property type="entry name" value="APH_6_hur"/>
    <property type="match status" value="1"/>
</dbReference>
<dbReference type="GO" id="GO:0016773">
    <property type="term" value="F:phosphotransferase activity, alcohol group as acceptor"/>
    <property type="evidence" value="ECO:0007669"/>
    <property type="project" value="InterPro"/>
</dbReference>
<reference evidence="1 2" key="1">
    <citation type="submission" date="2016-10" db="EMBL/GenBank/DDBJ databases">
        <authorList>
            <person name="de Groot N.N."/>
        </authorList>
    </citation>
    <scope>NUCLEOTIDE SEQUENCE [LARGE SCALE GENOMIC DNA]</scope>
    <source>
        <strain evidence="1 2">DSM 44468</strain>
    </source>
</reference>
<organism evidence="1 2">
    <name type="scientific">Amycolatopsis sacchari</name>
    <dbReference type="NCBI Taxonomy" id="115433"/>
    <lineage>
        <taxon>Bacteria</taxon>
        <taxon>Bacillati</taxon>
        <taxon>Actinomycetota</taxon>
        <taxon>Actinomycetes</taxon>
        <taxon>Pseudonocardiales</taxon>
        <taxon>Pseudonocardiaceae</taxon>
        <taxon>Amycolatopsis</taxon>
    </lineage>
</organism>
<evidence type="ECO:0000313" key="1">
    <source>
        <dbReference type="EMBL" id="SFI98972.1"/>
    </source>
</evidence>
<dbReference type="InterPro" id="IPR006748">
    <property type="entry name" value="NH2Glyco/OHUrea_AB-resist_kin"/>
</dbReference>
<dbReference type="Gene3D" id="3.90.1200.10">
    <property type="match status" value="1"/>
</dbReference>
<accession>A0A1I3MPV0</accession>
<gene>
    <name evidence="1" type="ORF">SAMN05421835_102422</name>
</gene>
<dbReference type="EMBL" id="FORP01000002">
    <property type="protein sequence ID" value="SFI98972.1"/>
    <property type="molecule type" value="Genomic_DNA"/>
</dbReference>